<dbReference type="eggNOG" id="COG0564">
    <property type="taxonomic scope" value="Bacteria"/>
</dbReference>
<accession>W1Q3U9</accession>
<feature type="active site" evidence="3">
    <location>
        <position position="135"/>
    </location>
</feature>
<dbReference type="CDD" id="cd02869">
    <property type="entry name" value="PseudoU_synth_RluA_like"/>
    <property type="match status" value="1"/>
</dbReference>
<dbReference type="Pfam" id="PF00849">
    <property type="entry name" value="PseudoU_synth_2"/>
    <property type="match status" value="1"/>
</dbReference>
<evidence type="ECO:0000259" key="5">
    <source>
        <dbReference type="Pfam" id="PF00849"/>
    </source>
</evidence>
<dbReference type="RefSeq" id="WP_023391273.1">
    <property type="nucleotide sequence ID" value="NZ_KI535340.1"/>
</dbReference>
<comment type="catalytic activity">
    <reaction evidence="1 4">
        <text>a uridine in RNA = a pseudouridine in RNA</text>
        <dbReference type="Rhea" id="RHEA:48348"/>
        <dbReference type="Rhea" id="RHEA-COMP:12068"/>
        <dbReference type="Rhea" id="RHEA-COMP:12069"/>
        <dbReference type="ChEBI" id="CHEBI:65314"/>
        <dbReference type="ChEBI" id="CHEBI:65315"/>
    </reaction>
</comment>
<dbReference type="GO" id="GO:0140098">
    <property type="term" value="F:catalytic activity, acting on RNA"/>
    <property type="evidence" value="ECO:0007669"/>
    <property type="project" value="UniProtKB-ARBA"/>
</dbReference>
<dbReference type="EMBL" id="ACIN03000004">
    <property type="protein sequence ID" value="ESK65888.1"/>
    <property type="molecule type" value="Genomic_DNA"/>
</dbReference>
<name>W1Q3U9_ABIDE</name>
<dbReference type="InterPro" id="IPR006224">
    <property type="entry name" value="PsdUridine_synth_RluA-like_CS"/>
</dbReference>
<dbReference type="GO" id="GO:0003723">
    <property type="term" value="F:RNA binding"/>
    <property type="evidence" value="ECO:0007669"/>
    <property type="project" value="InterPro"/>
</dbReference>
<reference evidence="6" key="1">
    <citation type="submission" date="2013-06" db="EMBL/GenBank/DDBJ databases">
        <authorList>
            <person name="Weinstock G."/>
            <person name="Sodergren E."/>
            <person name="Clifton S."/>
            <person name="Fulton L."/>
            <person name="Fulton B."/>
            <person name="Courtney L."/>
            <person name="Fronick C."/>
            <person name="Harrison M."/>
            <person name="Strong C."/>
            <person name="Farmer C."/>
            <person name="Delahaunty K."/>
            <person name="Markovic C."/>
            <person name="Hall O."/>
            <person name="Minx P."/>
            <person name="Tomlinson C."/>
            <person name="Mitreva M."/>
            <person name="Nelson J."/>
            <person name="Hou S."/>
            <person name="Wollam A."/>
            <person name="Pepin K.H."/>
            <person name="Johnson M."/>
            <person name="Bhonagiri V."/>
            <person name="Nash W.E."/>
            <person name="Warren W."/>
            <person name="Chinwalla A."/>
            <person name="Mardis E.R."/>
            <person name="Wilson R.K."/>
        </authorList>
    </citation>
    <scope>NUCLEOTIDE SEQUENCE [LARGE SCALE GENOMIC DNA]</scope>
    <source>
        <strain evidence="6">ATCC 49176</strain>
    </source>
</reference>
<feature type="domain" description="Pseudouridine synthase RsuA/RluA-like" evidence="5">
    <location>
        <begin position="87"/>
        <end position="238"/>
    </location>
</feature>
<evidence type="ECO:0000256" key="2">
    <source>
        <dbReference type="ARBA" id="ARBA00010876"/>
    </source>
</evidence>
<dbReference type="PROSITE" id="PS01129">
    <property type="entry name" value="PSI_RLU"/>
    <property type="match status" value="1"/>
</dbReference>
<keyword evidence="7" id="KW-1185">Reference proteome</keyword>
<evidence type="ECO:0000313" key="6">
    <source>
        <dbReference type="EMBL" id="ESK65888.1"/>
    </source>
</evidence>
<sequence length="300" mass="34088">MVQFQWHYEGEHPVRIKDYLKHLGIPRKFVSHVKFEGGNILLNGQEVNVLAKLEAGDILTLVAADEGSHETVPPSHVPIQVIYEDRDLLIVNKPTDVVSIPSKRIPDSAMANRVKGYYQRQDYADQVIHIVTRLDRQTTGLMLIAKHRLAHAMLDKQVQGGQVEKYYLAISTKADWPDHGVIDRPIARTEDSIITRRVHESGQRAVTEYWLKHRFADSSLLKLRLHTGRTHQIRVHMQDAGGVLVGDDLYGGPHLEAIRRQALHCGELRLTQPFTGQRLVLSAPLPEDMAAWLAKRQHHL</sequence>
<gene>
    <name evidence="6" type="ORF">GCWU000182_000622</name>
</gene>
<dbReference type="InterPro" id="IPR050188">
    <property type="entry name" value="RluA_PseudoU_synthase"/>
</dbReference>
<protein>
    <recommendedName>
        <fullName evidence="4">Pseudouridine synthase</fullName>
        <ecNumber evidence="4">5.4.99.-</ecNumber>
    </recommendedName>
</protein>
<dbReference type="InterPro" id="IPR020103">
    <property type="entry name" value="PsdUridine_synth_cat_dom_sf"/>
</dbReference>
<proteinExistence type="inferred from homology"/>
<dbReference type="EC" id="5.4.99.-" evidence="4"/>
<dbReference type="OrthoDB" id="9807829at2"/>
<comment type="function">
    <text evidence="4">Responsible for synthesis of pseudouridine from uracil.</text>
</comment>
<keyword evidence="4" id="KW-0413">Isomerase</keyword>
<dbReference type="AlphaFoldDB" id="W1Q3U9"/>
<evidence type="ECO:0000256" key="3">
    <source>
        <dbReference type="PIRSR" id="PIRSR606225-1"/>
    </source>
</evidence>
<dbReference type="NCBIfam" id="TIGR00005">
    <property type="entry name" value="rluA_subfam"/>
    <property type="match status" value="1"/>
</dbReference>
<dbReference type="STRING" id="592010.GCWU000182_000622"/>
<comment type="similarity">
    <text evidence="2 4">Belongs to the pseudouridine synthase RluA family.</text>
</comment>
<dbReference type="HOGENOM" id="CLU_016902_8_2_9"/>
<dbReference type="SUPFAM" id="SSF55120">
    <property type="entry name" value="Pseudouridine synthase"/>
    <property type="match status" value="1"/>
</dbReference>
<dbReference type="Proteomes" id="UP000019050">
    <property type="component" value="Unassembled WGS sequence"/>
</dbReference>
<comment type="caution">
    <text evidence="6">The sequence shown here is derived from an EMBL/GenBank/DDBJ whole genome shotgun (WGS) entry which is preliminary data.</text>
</comment>
<evidence type="ECO:0000256" key="4">
    <source>
        <dbReference type="RuleBase" id="RU362028"/>
    </source>
</evidence>
<evidence type="ECO:0000313" key="7">
    <source>
        <dbReference type="Proteomes" id="UP000019050"/>
    </source>
</evidence>
<dbReference type="GeneID" id="84816714"/>
<dbReference type="PANTHER" id="PTHR21600:SF35">
    <property type="entry name" value="PSEUDOURIDINE SYNTHASE"/>
    <property type="match status" value="1"/>
</dbReference>
<organism evidence="6 7">
    <name type="scientific">Abiotrophia defectiva ATCC 49176</name>
    <dbReference type="NCBI Taxonomy" id="592010"/>
    <lineage>
        <taxon>Bacteria</taxon>
        <taxon>Bacillati</taxon>
        <taxon>Bacillota</taxon>
        <taxon>Bacilli</taxon>
        <taxon>Lactobacillales</taxon>
        <taxon>Aerococcaceae</taxon>
        <taxon>Abiotrophia</taxon>
    </lineage>
</organism>
<dbReference type="InterPro" id="IPR006225">
    <property type="entry name" value="PsdUridine_synth_RluC/D"/>
</dbReference>
<evidence type="ECO:0000256" key="1">
    <source>
        <dbReference type="ARBA" id="ARBA00000073"/>
    </source>
</evidence>
<dbReference type="PANTHER" id="PTHR21600">
    <property type="entry name" value="MITOCHONDRIAL RNA PSEUDOURIDINE SYNTHASE"/>
    <property type="match status" value="1"/>
</dbReference>
<dbReference type="GO" id="GO:0009982">
    <property type="term" value="F:pseudouridine synthase activity"/>
    <property type="evidence" value="ECO:0007669"/>
    <property type="project" value="InterPro"/>
</dbReference>
<dbReference type="InterPro" id="IPR006145">
    <property type="entry name" value="PsdUridine_synth_RsuA/RluA"/>
</dbReference>
<dbReference type="GO" id="GO:0000455">
    <property type="term" value="P:enzyme-directed rRNA pseudouridine synthesis"/>
    <property type="evidence" value="ECO:0007669"/>
    <property type="project" value="TreeGrafter"/>
</dbReference>
<dbReference type="Gene3D" id="3.30.2350.10">
    <property type="entry name" value="Pseudouridine synthase"/>
    <property type="match status" value="1"/>
</dbReference>